<evidence type="ECO:0000313" key="3">
    <source>
        <dbReference type="Proteomes" id="UP000193642"/>
    </source>
</evidence>
<dbReference type="EMBL" id="MCGO01000019">
    <property type="protein sequence ID" value="ORY45697.1"/>
    <property type="molecule type" value="Genomic_DNA"/>
</dbReference>
<evidence type="ECO:0000256" key="1">
    <source>
        <dbReference type="SAM" id="MobiDB-lite"/>
    </source>
</evidence>
<dbReference type="AlphaFoldDB" id="A0A1Y2CFM1"/>
<name>A0A1Y2CFM1_9FUNG</name>
<dbReference type="OrthoDB" id="2161750at2759"/>
<sequence length="368" mass="39980">DPQLLWANQSGLDDVSLTTEEFSGGRHAPDAPTLYESIVAAPADFVYPPPPQIEPRAPPPLPPRDPHIDDTKESKVEKTIRTATAFVTDATSLLSRKVTQTVSKMNEKKDGRAVEAQAFNREVLARIPDSFTHRNLNASGRSRIRLITVEQFKQSPIDTLTAKMAALNPPPQNAYSHPTDPTGNLFFVNVDQIACLVHKVIPSTTATPQTLVVLRKDIPSSPNTLLRVPPSVESFDSLSIRLPSSFVILPLVTDWEREARSQIAVNADCVISVSPFDLEWTNIVVVGSVSKRVDNTSNSNKEAVEGGEQQLPTQSQSVGASVQAAAKKAIDTATKSMNVVKNVAHGTFAFQVALDFVSVLRLLDSDGF</sequence>
<keyword evidence="3" id="KW-1185">Reference proteome</keyword>
<proteinExistence type="predicted"/>
<feature type="region of interest" description="Disordered" evidence="1">
    <location>
        <begin position="295"/>
        <end position="316"/>
    </location>
</feature>
<evidence type="ECO:0000313" key="2">
    <source>
        <dbReference type="EMBL" id="ORY45697.1"/>
    </source>
</evidence>
<dbReference type="Proteomes" id="UP000193642">
    <property type="component" value="Unassembled WGS sequence"/>
</dbReference>
<gene>
    <name evidence="2" type="ORF">BCR33DRAFT_716335</name>
</gene>
<comment type="caution">
    <text evidence="2">The sequence shown here is derived from an EMBL/GenBank/DDBJ whole genome shotgun (WGS) entry which is preliminary data.</text>
</comment>
<reference evidence="2 3" key="1">
    <citation type="submission" date="2016-07" db="EMBL/GenBank/DDBJ databases">
        <title>Pervasive Adenine N6-methylation of Active Genes in Fungi.</title>
        <authorList>
            <consortium name="DOE Joint Genome Institute"/>
            <person name="Mondo S.J."/>
            <person name="Dannebaum R.O."/>
            <person name="Kuo R.C."/>
            <person name="Labutti K."/>
            <person name="Haridas S."/>
            <person name="Kuo A."/>
            <person name="Salamov A."/>
            <person name="Ahrendt S.R."/>
            <person name="Lipzen A."/>
            <person name="Sullivan W."/>
            <person name="Andreopoulos W.B."/>
            <person name="Clum A."/>
            <person name="Lindquist E."/>
            <person name="Daum C."/>
            <person name="Ramamoorthy G.K."/>
            <person name="Gryganskyi A."/>
            <person name="Culley D."/>
            <person name="Magnuson J.K."/>
            <person name="James T.Y."/>
            <person name="O'Malley M.A."/>
            <person name="Stajich J.E."/>
            <person name="Spatafora J.W."/>
            <person name="Visel A."/>
            <person name="Grigoriev I.V."/>
        </authorList>
    </citation>
    <scope>NUCLEOTIDE SEQUENCE [LARGE SCALE GENOMIC DNA]</scope>
    <source>
        <strain evidence="2 3">JEL800</strain>
    </source>
</reference>
<accession>A0A1Y2CFM1</accession>
<feature type="non-terminal residue" evidence="2">
    <location>
        <position position="1"/>
    </location>
</feature>
<protein>
    <submittedName>
        <fullName evidence="2">Uncharacterized protein</fullName>
    </submittedName>
</protein>
<organism evidence="2 3">
    <name type="scientific">Rhizoclosmatium globosum</name>
    <dbReference type="NCBI Taxonomy" id="329046"/>
    <lineage>
        <taxon>Eukaryota</taxon>
        <taxon>Fungi</taxon>
        <taxon>Fungi incertae sedis</taxon>
        <taxon>Chytridiomycota</taxon>
        <taxon>Chytridiomycota incertae sedis</taxon>
        <taxon>Chytridiomycetes</taxon>
        <taxon>Chytridiales</taxon>
        <taxon>Chytriomycetaceae</taxon>
        <taxon>Rhizoclosmatium</taxon>
    </lineage>
</organism>